<dbReference type="GO" id="GO:0046872">
    <property type="term" value="F:metal ion binding"/>
    <property type="evidence" value="ECO:0007669"/>
    <property type="project" value="InterPro"/>
</dbReference>
<protein>
    <submittedName>
        <fullName evidence="9">Stromal processing peptidase</fullName>
    </submittedName>
</protein>
<dbReference type="EMBL" id="CP151501">
    <property type="protein sequence ID" value="WZN58979.1"/>
    <property type="molecule type" value="Genomic_DNA"/>
</dbReference>
<sequence length="1212" mass="133564">MVAKGCVKKTVPSAGAGGAVRLGRSRGGTARPVLRARTCATLSVSPRGGNLRGLLRVSVPVFGQSCRAPRSTAPTRAVKADDALLEQQLPEHPLLRRGTLSNGLRYVILPNSTPPQRFEAHLEVHVGSVDENERQQGLAHLVEHVTFLGSRKREQLLGTGTRSNAYTDFHHTVFHIHAPNLNSTNGKPMLPQVLSALREIAFEPDLLPSRMEKERRAVLAEMQMMNTIDYRVDVQLLTYLHEENALGCRFPIGLEEQIKQWTREDLVEFHDKWYFPANATLYVVGDFESSDEVEAMVGDTFGDLLPRMGEHSVPASRHDVRPPVKHTYGNLDKHASAYGFGEHLEGEDEGLSVTVPETVKPSIFRHPLLHEFSINMFCKLPVMRVKNLQDLKRSFIGRVVLSVLKFRLNSHFASDEDLKITSFDLDFSDSGREGCTVTTLTVTAEPRHWKEAIQLAVNEVRRMKEFGITKSEFKHYCEALLRDSRQLSEQAGTVPSIDNLDFVMESDALGHVVMDQKQSHEALESVVDTIELKEVNSYARSILSYISDFGSEADLVREGDEARFADDMGPTRATSIVTCIPAYVDKDGGSIATGGSHARGQNSMGQMDHEELEAIMEQGGELPVPEDSGDAFTVPENAVEFNLDATEIADVISEVRSLPLEPVEDFEVPDNLISDKELGELIALSEPAFVPLEGQQRVNSEPDPVTGIVQKKLSNGVAVNYCKTDNEPQAAMIRVVASGGRGVEKPMAAPNGLGSVALGTRALSEVGAIGQWERQQVELFCVSNLIHFVLETTEEFVVLDFHFASTGGGIRAVMEMIHLLLQSPRWDESSLTRAKQAYRAHYSSLGKSLERATLNNALTAMVGQSCCFLDPVPEELDAVTLKGAAEVLMAQLVSRNLEVNVVGDFDEGELEDTILKLLGTLPERSVDWSEWVDHSIEFVRGSLQQNNTKFLLADSDERACAYIIGPAPYRWQDISASGGEAASSSGSDGLGGFMDFLGDAPKERQEHPLFMSVSLSLMAEIINSRLFTTVRDSLGLTYDVSFELQLLDRMKKSWYSVSVTSTPAKIDDALDASLHVLRELTSRRVSQQELDRARRTLLARHETDLKDNSYLIGLLTHLQCGTVPRKDLRCLRELTSVYSAATVADIYEAYNRLGLSDQEIYTCTGVSGESLGEEEAGRQKQLEAAAAIAMASRNGNLFEALRIALENGGGKK</sequence>
<keyword evidence="5" id="KW-0482">Metalloprotease</keyword>
<dbReference type="Proteomes" id="UP001472866">
    <property type="component" value="Chromosome 01"/>
</dbReference>
<evidence type="ECO:0000256" key="5">
    <source>
        <dbReference type="ARBA" id="ARBA00023049"/>
    </source>
</evidence>
<feature type="domain" description="Peptidase M16 C-terminal" evidence="7">
    <location>
        <begin position="261"/>
        <end position="479"/>
    </location>
</feature>
<dbReference type="InterPro" id="IPR050626">
    <property type="entry name" value="Peptidase_M16"/>
</dbReference>
<dbReference type="Pfam" id="PF00675">
    <property type="entry name" value="Peptidase_M16"/>
    <property type="match status" value="1"/>
</dbReference>
<reference evidence="8" key="1">
    <citation type="submission" date="2021-01" db="EMBL/GenBank/DDBJ databases">
        <authorList>
            <person name="Corre E."/>
            <person name="Pelletier E."/>
            <person name="Niang G."/>
            <person name="Scheremetjew M."/>
            <person name="Finn R."/>
            <person name="Kale V."/>
            <person name="Holt S."/>
            <person name="Cochrane G."/>
            <person name="Meng A."/>
            <person name="Brown T."/>
            <person name="Cohen L."/>
        </authorList>
    </citation>
    <scope>NUCLEOTIDE SEQUENCE</scope>
    <source>
        <strain evidence="8">RCC1871</strain>
    </source>
</reference>
<dbReference type="PANTHER" id="PTHR43690">
    <property type="entry name" value="NARDILYSIN"/>
    <property type="match status" value="1"/>
</dbReference>
<comment type="similarity">
    <text evidence="1">Belongs to the peptidase M16 family.</text>
</comment>
<dbReference type="GO" id="GO:0008237">
    <property type="term" value="F:metallopeptidase activity"/>
    <property type="evidence" value="ECO:0007669"/>
    <property type="project" value="UniProtKB-KW"/>
</dbReference>
<dbReference type="InterPro" id="IPR011249">
    <property type="entry name" value="Metalloenz_LuxS/M16"/>
</dbReference>
<evidence type="ECO:0000313" key="10">
    <source>
        <dbReference type="Proteomes" id="UP001472866"/>
    </source>
</evidence>
<evidence type="ECO:0000313" key="9">
    <source>
        <dbReference type="EMBL" id="WZN58979.1"/>
    </source>
</evidence>
<keyword evidence="10" id="KW-1185">Reference proteome</keyword>
<gene>
    <name evidence="8" type="ORF">CROS1456_LOCUS9103</name>
    <name evidence="9" type="ORF">HKI87_01g05040</name>
</gene>
<keyword evidence="2" id="KW-0645">Protease</keyword>
<dbReference type="GO" id="GO:0006508">
    <property type="term" value="P:proteolysis"/>
    <property type="evidence" value="ECO:0007669"/>
    <property type="project" value="UniProtKB-KW"/>
</dbReference>
<evidence type="ECO:0000259" key="7">
    <source>
        <dbReference type="Pfam" id="PF05193"/>
    </source>
</evidence>
<proteinExistence type="inferred from homology"/>
<dbReference type="Gene3D" id="3.30.830.10">
    <property type="entry name" value="Metalloenzyme, LuxS/M16 peptidase-like"/>
    <property type="match status" value="4"/>
</dbReference>
<evidence type="ECO:0000313" key="8">
    <source>
        <dbReference type="EMBL" id="CAE0196006.1"/>
    </source>
</evidence>
<accession>A0A7S3CGP9</accession>
<feature type="domain" description="Peptidase M16 N-terminal" evidence="6">
    <location>
        <begin position="106"/>
        <end position="229"/>
    </location>
</feature>
<dbReference type="SUPFAM" id="SSF63411">
    <property type="entry name" value="LuxS/MPP-like metallohydrolase"/>
    <property type="match status" value="3"/>
</dbReference>
<dbReference type="EMBL" id="HBHZ01011774">
    <property type="protein sequence ID" value="CAE0196006.1"/>
    <property type="molecule type" value="Transcribed_RNA"/>
</dbReference>
<dbReference type="Pfam" id="PF05193">
    <property type="entry name" value="Peptidase_M16_C"/>
    <property type="match status" value="2"/>
</dbReference>
<evidence type="ECO:0000256" key="1">
    <source>
        <dbReference type="ARBA" id="ARBA00007261"/>
    </source>
</evidence>
<dbReference type="InterPro" id="IPR011765">
    <property type="entry name" value="Pept_M16_N"/>
</dbReference>
<keyword evidence="4" id="KW-0862">Zinc</keyword>
<evidence type="ECO:0000256" key="3">
    <source>
        <dbReference type="ARBA" id="ARBA00022801"/>
    </source>
</evidence>
<dbReference type="AlphaFoldDB" id="A0A7S3CGP9"/>
<keyword evidence="3" id="KW-0378">Hydrolase</keyword>
<evidence type="ECO:0000259" key="6">
    <source>
        <dbReference type="Pfam" id="PF00675"/>
    </source>
</evidence>
<dbReference type="InterPro" id="IPR007863">
    <property type="entry name" value="Peptidase_M16_C"/>
</dbReference>
<evidence type="ECO:0000256" key="2">
    <source>
        <dbReference type="ARBA" id="ARBA00022670"/>
    </source>
</evidence>
<feature type="domain" description="Peptidase M16 C-terminal" evidence="7">
    <location>
        <begin position="895"/>
        <end position="1097"/>
    </location>
</feature>
<name>A0A7S3CGP9_9CHLO</name>
<dbReference type="PANTHER" id="PTHR43690:SF33">
    <property type="entry name" value="STROMAL PROCESSING PEPTIDASE, CHLOROPLASTIC"/>
    <property type="match status" value="1"/>
</dbReference>
<organism evidence="8">
    <name type="scientific">Chloropicon roscoffensis</name>
    <dbReference type="NCBI Taxonomy" id="1461544"/>
    <lineage>
        <taxon>Eukaryota</taxon>
        <taxon>Viridiplantae</taxon>
        <taxon>Chlorophyta</taxon>
        <taxon>Chloropicophyceae</taxon>
        <taxon>Chloropicales</taxon>
        <taxon>Chloropicaceae</taxon>
        <taxon>Chloropicon</taxon>
    </lineage>
</organism>
<evidence type="ECO:0000256" key="4">
    <source>
        <dbReference type="ARBA" id="ARBA00022833"/>
    </source>
</evidence>
<reference evidence="9 10" key="2">
    <citation type="submission" date="2024-03" db="EMBL/GenBank/DDBJ databases">
        <title>Complete genome sequence of the green alga Chloropicon roscoffensis RCC1871.</title>
        <authorList>
            <person name="Lemieux C."/>
            <person name="Pombert J.-F."/>
            <person name="Otis C."/>
            <person name="Turmel M."/>
        </authorList>
    </citation>
    <scope>NUCLEOTIDE SEQUENCE [LARGE SCALE GENOMIC DNA]</scope>
    <source>
        <strain evidence="9 10">RCC1871</strain>
    </source>
</reference>